<evidence type="ECO:0000313" key="1">
    <source>
        <dbReference type="EMBL" id="CAF0852760.1"/>
    </source>
</evidence>
<organism evidence="1 3">
    <name type="scientific">Didymodactylos carnosus</name>
    <dbReference type="NCBI Taxonomy" id="1234261"/>
    <lineage>
        <taxon>Eukaryota</taxon>
        <taxon>Metazoa</taxon>
        <taxon>Spiralia</taxon>
        <taxon>Gnathifera</taxon>
        <taxon>Rotifera</taxon>
        <taxon>Eurotatoria</taxon>
        <taxon>Bdelloidea</taxon>
        <taxon>Philodinida</taxon>
        <taxon>Philodinidae</taxon>
        <taxon>Didymodactylos</taxon>
    </lineage>
</organism>
<dbReference type="AlphaFoldDB" id="A0A813WMA9"/>
<name>A0A813WMA9_9BILA</name>
<reference evidence="1" key="1">
    <citation type="submission" date="2021-02" db="EMBL/GenBank/DDBJ databases">
        <authorList>
            <person name="Nowell W R."/>
        </authorList>
    </citation>
    <scope>NUCLEOTIDE SEQUENCE</scope>
</reference>
<comment type="caution">
    <text evidence="1">The sequence shown here is derived from an EMBL/GenBank/DDBJ whole genome shotgun (WGS) entry which is preliminary data.</text>
</comment>
<protein>
    <submittedName>
        <fullName evidence="1">Uncharacterized protein</fullName>
    </submittedName>
</protein>
<dbReference type="EMBL" id="CAJNOQ010000936">
    <property type="protein sequence ID" value="CAF0852760.1"/>
    <property type="molecule type" value="Genomic_DNA"/>
</dbReference>
<dbReference type="Proteomes" id="UP000681722">
    <property type="component" value="Unassembled WGS sequence"/>
</dbReference>
<dbReference type="EMBL" id="CAJOBC010000936">
    <property type="protein sequence ID" value="CAF3640376.1"/>
    <property type="molecule type" value="Genomic_DNA"/>
</dbReference>
<evidence type="ECO:0000313" key="3">
    <source>
        <dbReference type="Proteomes" id="UP000663829"/>
    </source>
</evidence>
<dbReference type="Proteomes" id="UP000663829">
    <property type="component" value="Unassembled WGS sequence"/>
</dbReference>
<evidence type="ECO:0000313" key="2">
    <source>
        <dbReference type="EMBL" id="CAF3640376.1"/>
    </source>
</evidence>
<proteinExistence type="predicted"/>
<keyword evidence="3" id="KW-1185">Reference proteome</keyword>
<gene>
    <name evidence="1" type="ORF">GPM918_LOCUS6160</name>
    <name evidence="2" type="ORF">SRO942_LOCUS6160</name>
</gene>
<accession>A0A813WMA9</accession>
<sequence>MTRQENQSSDDDVIEKSAPELFYISKQEKILEDNDEYRSITPPINDGVNKSEPILYYITGCEPAHTVTLSPTNDDLNTPINKYKHSKTTVNPRLYYINRSESSLSLNNVRQNSNTPDGRYDDRVPLIQSSSQIPSIYSPSPRKQAVAFEINDDNDIEKEQPEPPWRIKSDRISPENVILSPLSRASNSLQRNL</sequence>